<reference evidence="2" key="1">
    <citation type="journal article" date="2019" name="Int. J. Syst. Evol. Microbiol.">
        <title>The Global Catalogue of Microorganisms (GCM) 10K type strain sequencing project: providing services to taxonomists for standard genome sequencing and annotation.</title>
        <authorList>
            <consortium name="The Broad Institute Genomics Platform"/>
            <consortium name="The Broad Institute Genome Sequencing Center for Infectious Disease"/>
            <person name="Wu L."/>
            <person name="Ma J."/>
        </authorList>
    </citation>
    <scope>NUCLEOTIDE SEQUENCE [LARGE SCALE GENOMIC DNA]</scope>
    <source>
        <strain evidence="2">CCM 7327</strain>
    </source>
</reference>
<sequence>MRWDAAHWNKLAAGKSVETIELPKAPAGIDGTIVISPGVKEDPITPEARGQLEVAHSRVKVHVGERLARPHPIIVGWVEQREREIKKRQQVYDFRLRRVAFPSPFSAQERRRHRVLDALLKALEANQAQVIQNERRFLHAVHGKEKIEFQLRVKLRQVKRPLSSEELRWHRTGDKDYRLEFEETDILIFEIKSWLPGRLQRIWQDSRSNTIEAMVEDILATILAAFPLMVAERERQAEQERRWKIEEQRRSELQQQRKLEQGRFRRLLEHAGRWRDAELAKNFVAALRESIPDPTATIEGLSLNEWLEWAESRIVLEDPLANPHSVFASIAKVNSWTYRD</sequence>
<organism evidence="1 2">
    <name type="scientific">Sphingobium fuliginis (strain ATCC 27551)</name>
    <dbReference type="NCBI Taxonomy" id="336203"/>
    <lineage>
        <taxon>Bacteria</taxon>
        <taxon>Pseudomonadati</taxon>
        <taxon>Pseudomonadota</taxon>
        <taxon>Alphaproteobacteria</taxon>
        <taxon>Sphingomonadales</taxon>
        <taxon>Sphingomonadaceae</taxon>
        <taxon>Sphingobium</taxon>
    </lineage>
</organism>
<evidence type="ECO:0000313" key="1">
    <source>
        <dbReference type="EMBL" id="GFZ79637.1"/>
    </source>
</evidence>
<name>A0ABQ1EP43_SPHSA</name>
<dbReference type="RefSeq" id="WP_130029763.1">
    <property type="nucleotide sequence ID" value="NZ_BMDU01000001.1"/>
</dbReference>
<gene>
    <name evidence="1" type="ORF">GCM10019071_05530</name>
</gene>
<keyword evidence="2" id="KW-1185">Reference proteome</keyword>
<proteinExistence type="predicted"/>
<protein>
    <submittedName>
        <fullName evidence="1">Uncharacterized protein</fullName>
    </submittedName>
</protein>
<dbReference type="EMBL" id="BMDU01000001">
    <property type="protein sequence ID" value="GFZ79637.1"/>
    <property type="molecule type" value="Genomic_DNA"/>
</dbReference>
<accession>A0ABQ1EP43</accession>
<dbReference type="Proteomes" id="UP000628109">
    <property type="component" value="Unassembled WGS sequence"/>
</dbReference>
<evidence type="ECO:0000313" key="2">
    <source>
        <dbReference type="Proteomes" id="UP000628109"/>
    </source>
</evidence>
<comment type="caution">
    <text evidence="1">The sequence shown here is derived from an EMBL/GenBank/DDBJ whole genome shotgun (WGS) entry which is preliminary data.</text>
</comment>